<proteinExistence type="predicted"/>
<keyword evidence="6 8" id="KW-1133">Transmembrane helix</keyword>
<organism evidence="10 11">
    <name type="scientific">Ruminococcus flavefaciens 007c</name>
    <dbReference type="NCBI Taxonomy" id="1341157"/>
    <lineage>
        <taxon>Bacteria</taxon>
        <taxon>Bacillati</taxon>
        <taxon>Bacillota</taxon>
        <taxon>Clostridia</taxon>
        <taxon>Eubacteriales</taxon>
        <taxon>Oscillospiraceae</taxon>
        <taxon>Ruminococcus</taxon>
    </lineage>
</organism>
<evidence type="ECO:0000256" key="6">
    <source>
        <dbReference type="ARBA" id="ARBA00022989"/>
    </source>
</evidence>
<feature type="transmembrane region" description="Helical" evidence="8">
    <location>
        <begin position="505"/>
        <end position="521"/>
    </location>
</feature>
<evidence type="ECO:0000259" key="9">
    <source>
        <dbReference type="Pfam" id="PF13231"/>
    </source>
</evidence>
<name>W7UH06_RUMFL</name>
<sequence>MFMVQSGGSSSNPKRKASYVEKSLGIIAAHPYISAFIVCIAAGLMFFGSIDNMATYTPAVLGLLSCCASALIINHICNKHKKSFYISLALTLSATFLCLGAAWWFRNTHHKLIMLFCFGCLFILGMYFTFFTSKFKRRFNSLLIIGISFMVKLIYVLGTSMYTRQHDVGDLGGRDDIFSGHLGYITYLFHNHHLYDGDYREYMQYCHPPLHHTICAVWIKLLNVLFHIDIQKGAESAQFLSLFYSMAILITAYKIFRYFGLDGKALYIPLLITAFHPCFIFLSALLNNDPLAWALVMGAVYCTLKWYRDPDMKNIIKIALCVGLGMMAKLSAALAAPSIAAVFIIVFFRSFRTSWKKLLGQFIAFGAVCFPLGMWFPLRGYIRWNIPLTYVQELPEMPQSIKGISFIERITDFSPVQLERVFENWLWYDETGAARSFNEHNPLIAILKNSVFSEHITENDFRDYSFMLNVCTALFWLAAVLAAVAFVLMIVYIFRKCAADRVHKLFLVSFHLILIANLYILSKNYPMVCSMNFRYLMPTVITGALFLGFAQISLNKSDKPPAKAVSLSLFVLTAAFAVMSSLVYFISAITT</sequence>
<evidence type="ECO:0000256" key="1">
    <source>
        <dbReference type="ARBA" id="ARBA00004651"/>
    </source>
</evidence>
<dbReference type="RefSeq" id="WP_037299498.1">
    <property type="nucleotide sequence ID" value="NZ_ATAX01000026.1"/>
</dbReference>
<feature type="domain" description="Glycosyltransferase RgtA/B/C/D-like" evidence="9">
    <location>
        <begin position="225"/>
        <end position="375"/>
    </location>
</feature>
<evidence type="ECO:0000313" key="11">
    <source>
        <dbReference type="Proteomes" id="UP000019365"/>
    </source>
</evidence>
<dbReference type="GO" id="GO:0005886">
    <property type="term" value="C:plasma membrane"/>
    <property type="evidence" value="ECO:0007669"/>
    <property type="project" value="UniProtKB-SubCell"/>
</dbReference>
<keyword evidence="4" id="KW-0808">Transferase</keyword>
<dbReference type="PANTHER" id="PTHR33908:SF11">
    <property type="entry name" value="MEMBRANE PROTEIN"/>
    <property type="match status" value="1"/>
</dbReference>
<feature type="transmembrane region" description="Helical" evidence="8">
    <location>
        <begin position="142"/>
        <end position="162"/>
    </location>
</feature>
<feature type="transmembrane region" description="Helical" evidence="8">
    <location>
        <begin position="466"/>
        <end position="493"/>
    </location>
</feature>
<keyword evidence="11" id="KW-1185">Reference proteome</keyword>
<dbReference type="Proteomes" id="UP000019365">
    <property type="component" value="Unassembled WGS sequence"/>
</dbReference>
<feature type="transmembrane region" description="Helical" evidence="8">
    <location>
        <begin position="358"/>
        <end position="378"/>
    </location>
</feature>
<keyword evidence="7 8" id="KW-0472">Membrane</keyword>
<keyword evidence="5 8" id="KW-0812">Transmembrane</keyword>
<feature type="transmembrane region" description="Helical" evidence="8">
    <location>
        <begin position="564"/>
        <end position="586"/>
    </location>
</feature>
<feature type="transmembrane region" description="Helical" evidence="8">
    <location>
        <begin position="53"/>
        <end position="73"/>
    </location>
</feature>
<dbReference type="OrthoDB" id="9765464at2"/>
<dbReference type="InterPro" id="IPR050297">
    <property type="entry name" value="LipidA_mod_glycosyltrf_83"/>
</dbReference>
<dbReference type="AlphaFoldDB" id="W7UH06"/>
<dbReference type="InterPro" id="IPR038731">
    <property type="entry name" value="RgtA/B/C-like"/>
</dbReference>
<comment type="subcellular location">
    <subcellularLocation>
        <location evidence="1">Cell membrane</location>
        <topology evidence="1">Multi-pass membrane protein</topology>
    </subcellularLocation>
</comment>
<feature type="transmembrane region" description="Helical" evidence="8">
    <location>
        <begin position="24"/>
        <end position="47"/>
    </location>
</feature>
<evidence type="ECO:0000256" key="7">
    <source>
        <dbReference type="ARBA" id="ARBA00023136"/>
    </source>
</evidence>
<evidence type="ECO:0000256" key="5">
    <source>
        <dbReference type="ARBA" id="ARBA00022692"/>
    </source>
</evidence>
<feature type="transmembrane region" description="Helical" evidence="8">
    <location>
        <begin position="112"/>
        <end position="130"/>
    </location>
</feature>
<dbReference type="PANTHER" id="PTHR33908">
    <property type="entry name" value="MANNOSYLTRANSFERASE YKCB-RELATED"/>
    <property type="match status" value="1"/>
</dbReference>
<feature type="transmembrane region" description="Helical" evidence="8">
    <location>
        <begin position="533"/>
        <end position="552"/>
    </location>
</feature>
<gene>
    <name evidence="10" type="ORF">RF007C_09550</name>
</gene>
<dbReference type="GO" id="GO:0009103">
    <property type="term" value="P:lipopolysaccharide biosynthetic process"/>
    <property type="evidence" value="ECO:0007669"/>
    <property type="project" value="UniProtKB-ARBA"/>
</dbReference>
<accession>W7UH06</accession>
<comment type="caution">
    <text evidence="10">The sequence shown here is derived from an EMBL/GenBank/DDBJ whole genome shotgun (WGS) entry which is preliminary data.</text>
</comment>
<reference evidence="10 11" key="1">
    <citation type="journal article" date="2014" name="PLoS ONE">
        <title>Rumen cellulosomics: divergent fiber-degrading strategies revealed by comparative genome-wide analysis of six ruminococcal strains.</title>
        <authorList>
            <person name="Dassa B."/>
            <person name="Borovok I."/>
            <person name="Ruimy-Israeli V."/>
            <person name="Lamed R."/>
            <person name="Flint H.J."/>
            <person name="Duncan S.H."/>
            <person name="Henrissat B."/>
            <person name="Coutinho P."/>
            <person name="Morrison M."/>
            <person name="Mosoni P."/>
            <person name="Yeoman C.J."/>
            <person name="White B.A."/>
            <person name="Bayer E.A."/>
        </authorList>
    </citation>
    <scope>NUCLEOTIDE SEQUENCE [LARGE SCALE GENOMIC DNA]</scope>
    <source>
        <strain evidence="10 11">007c</strain>
    </source>
</reference>
<protein>
    <recommendedName>
        <fullName evidence="9">Glycosyltransferase RgtA/B/C/D-like domain-containing protein</fullName>
    </recommendedName>
</protein>
<feature type="transmembrane region" description="Helical" evidence="8">
    <location>
        <begin position="265"/>
        <end position="285"/>
    </location>
</feature>
<feature type="transmembrane region" description="Helical" evidence="8">
    <location>
        <begin position="85"/>
        <end position="106"/>
    </location>
</feature>
<dbReference type="Pfam" id="PF13231">
    <property type="entry name" value="PMT_2"/>
    <property type="match status" value="1"/>
</dbReference>
<evidence type="ECO:0000313" key="10">
    <source>
        <dbReference type="EMBL" id="EWM53213.1"/>
    </source>
</evidence>
<evidence type="ECO:0000256" key="2">
    <source>
        <dbReference type="ARBA" id="ARBA00022475"/>
    </source>
</evidence>
<evidence type="ECO:0000256" key="3">
    <source>
        <dbReference type="ARBA" id="ARBA00022676"/>
    </source>
</evidence>
<feature type="transmembrane region" description="Helical" evidence="8">
    <location>
        <begin position="319"/>
        <end position="346"/>
    </location>
</feature>
<dbReference type="GO" id="GO:0016763">
    <property type="term" value="F:pentosyltransferase activity"/>
    <property type="evidence" value="ECO:0007669"/>
    <property type="project" value="TreeGrafter"/>
</dbReference>
<keyword evidence="3" id="KW-0328">Glycosyltransferase</keyword>
<dbReference type="eggNOG" id="COG1807">
    <property type="taxonomic scope" value="Bacteria"/>
</dbReference>
<keyword evidence="2" id="KW-1003">Cell membrane</keyword>
<dbReference type="PATRIC" id="fig|1341157.4.peg.1977"/>
<evidence type="ECO:0000256" key="4">
    <source>
        <dbReference type="ARBA" id="ARBA00022679"/>
    </source>
</evidence>
<evidence type="ECO:0000256" key="8">
    <source>
        <dbReference type="SAM" id="Phobius"/>
    </source>
</evidence>
<dbReference type="EMBL" id="ATAX01000026">
    <property type="protein sequence ID" value="EWM53213.1"/>
    <property type="molecule type" value="Genomic_DNA"/>
</dbReference>
<feature type="transmembrane region" description="Helical" evidence="8">
    <location>
        <begin position="236"/>
        <end position="253"/>
    </location>
</feature>